<evidence type="ECO:0000313" key="2">
    <source>
        <dbReference type="EMBL" id="AEI47994.1"/>
    </source>
</evidence>
<dbReference type="AlphaFoldDB" id="A0A7U4E561"/>
<keyword evidence="1" id="KW-0812">Transmembrane</keyword>
<feature type="transmembrane region" description="Helical" evidence="1">
    <location>
        <begin position="415"/>
        <end position="434"/>
    </location>
</feature>
<feature type="transmembrane region" description="Helical" evidence="1">
    <location>
        <begin position="29"/>
        <end position="47"/>
    </location>
</feature>
<keyword evidence="1" id="KW-0472">Membrane</keyword>
<feature type="transmembrane region" description="Helical" evidence="1">
    <location>
        <begin position="77"/>
        <end position="98"/>
    </location>
</feature>
<feature type="transmembrane region" description="Helical" evidence="1">
    <location>
        <begin position="275"/>
        <end position="296"/>
    </location>
</feature>
<evidence type="ECO:0000313" key="3">
    <source>
        <dbReference type="Proteomes" id="UP000000493"/>
    </source>
</evidence>
<reference evidence="3" key="1">
    <citation type="submission" date="2011-06" db="EMBL/GenBank/DDBJ databases">
        <title>The complete genome of chromosome of Runella slithyformis DSM 19594.</title>
        <authorList>
            <consortium name="US DOE Joint Genome Institute (JGI-PGF)"/>
            <person name="Lucas S."/>
            <person name="Han J."/>
            <person name="Lapidus A."/>
            <person name="Bruce D."/>
            <person name="Goodwin L."/>
            <person name="Pitluck S."/>
            <person name="Peters L."/>
            <person name="Kyrpides N."/>
            <person name="Mavromatis K."/>
            <person name="Ivanova N."/>
            <person name="Ovchinnikova G."/>
            <person name="Zhang X."/>
            <person name="Misra M."/>
            <person name="Detter J.C."/>
            <person name="Tapia R."/>
            <person name="Han C."/>
            <person name="Land M."/>
            <person name="Hauser L."/>
            <person name="Markowitz V."/>
            <person name="Cheng J.-F."/>
            <person name="Hugenholtz P."/>
            <person name="Woyke T."/>
            <person name="Wu D."/>
            <person name="Tindall B."/>
            <person name="Faehrich R."/>
            <person name="Brambilla E."/>
            <person name="Klenk H.-P."/>
            <person name="Eisen J.A."/>
        </authorList>
    </citation>
    <scope>NUCLEOTIDE SEQUENCE [LARGE SCALE GENOMIC DNA]</scope>
    <source>
        <strain evidence="3">ATCC 29530 / DSM 19594 / LMG 11500 / NCIMB 11436 / LSU 4</strain>
    </source>
</reference>
<name>A0A7U4E561_RUNSL</name>
<organism evidence="2 3">
    <name type="scientific">Runella slithyformis (strain ATCC 29530 / DSM 19594 / LMG 11500 / NCIMB 11436 / LSU 4)</name>
    <dbReference type="NCBI Taxonomy" id="761193"/>
    <lineage>
        <taxon>Bacteria</taxon>
        <taxon>Pseudomonadati</taxon>
        <taxon>Bacteroidota</taxon>
        <taxon>Cytophagia</taxon>
        <taxon>Cytophagales</taxon>
        <taxon>Spirosomataceae</taxon>
        <taxon>Runella</taxon>
    </lineage>
</organism>
<feature type="transmembrane region" description="Helical" evidence="1">
    <location>
        <begin position="5"/>
        <end position="23"/>
    </location>
</feature>
<dbReference type="KEGG" id="rsi:Runsl_1569"/>
<feature type="transmembrane region" description="Helical" evidence="1">
    <location>
        <begin position="155"/>
        <end position="175"/>
    </location>
</feature>
<feature type="transmembrane region" description="Helical" evidence="1">
    <location>
        <begin position="387"/>
        <end position="406"/>
    </location>
</feature>
<gene>
    <name evidence="2" type="ordered locus">Runsl_1569</name>
</gene>
<evidence type="ECO:0008006" key="4">
    <source>
        <dbReference type="Google" id="ProtNLM"/>
    </source>
</evidence>
<dbReference type="Proteomes" id="UP000000493">
    <property type="component" value="Chromosome"/>
</dbReference>
<dbReference type="EMBL" id="CP002859">
    <property type="protein sequence ID" value="AEI47994.1"/>
    <property type="molecule type" value="Genomic_DNA"/>
</dbReference>
<reference evidence="2 3" key="2">
    <citation type="journal article" date="2012" name="Stand. Genomic Sci.">
        <title>Complete genome sequence of the aquatic bacterium Runella slithyformis type strain (LSU 4(T)).</title>
        <authorList>
            <person name="Copeland A."/>
            <person name="Zhang X."/>
            <person name="Misra M."/>
            <person name="Lapidus A."/>
            <person name="Nolan M."/>
            <person name="Lucas S."/>
            <person name="Deshpande S."/>
            <person name="Cheng J.F."/>
            <person name="Tapia R."/>
            <person name="Goodwin L.A."/>
            <person name="Pitluck S."/>
            <person name="Liolios K."/>
            <person name="Pagani I."/>
            <person name="Ivanova N."/>
            <person name="Mikhailova N."/>
            <person name="Pati A."/>
            <person name="Chen A."/>
            <person name="Palaniappan K."/>
            <person name="Land M."/>
            <person name="Hauser L."/>
            <person name="Pan C."/>
            <person name="Jeffries C.D."/>
            <person name="Detter J.C."/>
            <person name="Brambilla E.M."/>
            <person name="Rohde M."/>
            <person name="Djao O.D."/>
            <person name="Goker M."/>
            <person name="Sikorski J."/>
            <person name="Tindall B.J."/>
            <person name="Woyke T."/>
            <person name="Bristow J."/>
            <person name="Eisen J.A."/>
            <person name="Markowitz V."/>
            <person name="Hugenholtz P."/>
            <person name="Kyrpides N.C."/>
            <person name="Klenk H.P."/>
            <person name="Mavromatis K."/>
        </authorList>
    </citation>
    <scope>NUCLEOTIDE SEQUENCE [LARGE SCALE GENOMIC DNA]</scope>
    <source>
        <strain evidence="3">ATCC 29530 / DSM 19594 / LMG 11500 / NCIMB 11436 / LSU 4</strain>
    </source>
</reference>
<keyword evidence="1" id="KW-1133">Transmembrane helix</keyword>
<evidence type="ECO:0000256" key="1">
    <source>
        <dbReference type="SAM" id="Phobius"/>
    </source>
</evidence>
<feature type="transmembrane region" description="Helical" evidence="1">
    <location>
        <begin position="210"/>
        <end position="230"/>
    </location>
</feature>
<accession>A0A7U4E561</accession>
<feature type="transmembrane region" description="Helical" evidence="1">
    <location>
        <begin position="236"/>
        <end position="263"/>
    </location>
</feature>
<sequence>MRLKIIKSWVFIAVLAFMSTELLSALDLLTPLCIRLFWISVSVVALYKRFGTKTTSVSFLSASIASVRAFNELPRNYRILVVISALTIVFPVFFLAVYGPPNNVDSINYHLTRVVCWLQNHNVKHYPTFHVQQLYHNVLSEYLLLHLMALSGNDCLLNLVQWSAMIGVVFGVGLIGKELGLNFRNQLIASILQLALPIGILEASTTQNDYVATFFFISFVYFGLKVLTNFNWNDALWMIFCLVLGGFTKYTVFFYAFPYCVWIGFQLLKKEGLKVALGLFCAAFFSLCLVFSPFFWRNYQLFNNILSPSFGHPLFVENIATEKYGVLYTLSNVAKNAGLHLGLPNLAWNIQIDNSIARFHELIGISINDSLISLDTYRTQFVIQEDMSGNILMFLSCISASIWLLFQKGYPKFKGLLWCIIIGFLIFCTAAKFQLWSTRTHLPLFAEGAVLAGLALSKLSEKWKVGITFLFVLASLPYVINNFNKPLIPLRYVSKYFLGYIPKHLCVPMEAQEFSYRKMLSTAYDFERREPCFPLKTSPAYWERREIIAKLGSLGYYNKEDENIFKHPREYYFFIADKENPSSYSDFKALAKLLPNNTQTLGIMFNKKLGFYHYWSILNKQLPPTWDMKYVLCHKEYLALPNASRIFAYEYVLCDDEQLIDKYISKGAVAAIYRTKSLLLVRFKRPSSHYYFITQ</sequence>
<protein>
    <recommendedName>
        <fullName evidence="4">Glycosyltransferase RgtA/B/C/D-like domain-containing protein</fullName>
    </recommendedName>
</protein>
<keyword evidence="3" id="KW-1185">Reference proteome</keyword>
<proteinExistence type="predicted"/>